<sequence>MRYLATCGMWGLDWGSVPAWISALAVGVAVRTYYVSQRDRKQELAYQVGVWAQHAEQEGELKYQVVISNASQYPIFEAKVFDSKSRTVLMDVPVLLPGREQSSEAAIDKDSLVSADVPRDILVNVGDSITYTWKIELRTNPVEAEFRDARGARWCITSDRNKIKKLEARPPGKFQWSRTDKG</sequence>
<keyword evidence="3" id="KW-1185">Reference proteome</keyword>
<feature type="transmembrane region" description="Helical" evidence="1">
    <location>
        <begin position="17"/>
        <end position="34"/>
    </location>
</feature>
<evidence type="ECO:0000313" key="3">
    <source>
        <dbReference type="Proteomes" id="UP000318416"/>
    </source>
</evidence>
<evidence type="ECO:0000313" key="2">
    <source>
        <dbReference type="EMBL" id="TWE18358.1"/>
    </source>
</evidence>
<dbReference type="Proteomes" id="UP000318416">
    <property type="component" value="Unassembled WGS sequence"/>
</dbReference>
<protein>
    <submittedName>
        <fullName evidence="2">Uncharacterized protein</fullName>
    </submittedName>
</protein>
<keyword evidence="1" id="KW-0472">Membrane</keyword>
<name>A0A561ERW7_9ACTN</name>
<keyword evidence="1" id="KW-0812">Transmembrane</keyword>
<proteinExistence type="predicted"/>
<keyword evidence="1" id="KW-1133">Transmembrane helix</keyword>
<reference evidence="2 3" key="1">
    <citation type="submission" date="2019-06" db="EMBL/GenBank/DDBJ databases">
        <title>Sequencing the genomes of 1000 actinobacteria strains.</title>
        <authorList>
            <person name="Klenk H.-P."/>
        </authorList>
    </citation>
    <scope>NUCLEOTIDE SEQUENCE [LARGE SCALE GENOMIC DNA]</scope>
    <source>
        <strain evidence="2 3">DSM 41649</strain>
    </source>
</reference>
<dbReference type="OrthoDB" id="5197041at2"/>
<evidence type="ECO:0000256" key="1">
    <source>
        <dbReference type="SAM" id="Phobius"/>
    </source>
</evidence>
<organism evidence="2 3">
    <name type="scientific">Kitasatospora atroaurantiaca</name>
    <dbReference type="NCBI Taxonomy" id="285545"/>
    <lineage>
        <taxon>Bacteria</taxon>
        <taxon>Bacillati</taxon>
        <taxon>Actinomycetota</taxon>
        <taxon>Actinomycetes</taxon>
        <taxon>Kitasatosporales</taxon>
        <taxon>Streptomycetaceae</taxon>
        <taxon>Kitasatospora</taxon>
    </lineage>
</organism>
<gene>
    <name evidence="2" type="ORF">FB465_3425</name>
</gene>
<dbReference type="RefSeq" id="WP_145791606.1">
    <property type="nucleotide sequence ID" value="NZ_BAAABR010000006.1"/>
</dbReference>
<dbReference type="AlphaFoldDB" id="A0A561ERW7"/>
<accession>A0A561ERW7</accession>
<dbReference type="EMBL" id="VIVR01000001">
    <property type="protein sequence ID" value="TWE18358.1"/>
    <property type="molecule type" value="Genomic_DNA"/>
</dbReference>
<comment type="caution">
    <text evidence="2">The sequence shown here is derived from an EMBL/GenBank/DDBJ whole genome shotgun (WGS) entry which is preliminary data.</text>
</comment>